<comment type="subcellular location">
    <subcellularLocation>
        <location evidence="1">Secreted</location>
    </subcellularLocation>
</comment>
<keyword evidence="5" id="KW-0575">Peroxidase</keyword>
<dbReference type="InterPro" id="IPR019791">
    <property type="entry name" value="Haem_peroxidase_animal"/>
</dbReference>
<dbReference type="AlphaFoldDB" id="A0A518JWJ5"/>
<evidence type="ECO:0000256" key="4">
    <source>
        <dbReference type="SAM" id="MobiDB-lite"/>
    </source>
</evidence>
<dbReference type="OrthoDB" id="9765610at2"/>
<dbReference type="Gene3D" id="1.10.640.10">
    <property type="entry name" value="Haem peroxidase domain superfamily, animal type"/>
    <property type="match status" value="1"/>
</dbReference>
<keyword evidence="3" id="KW-0325">Glycoprotein</keyword>
<dbReference type="GO" id="GO:0005576">
    <property type="term" value="C:extracellular region"/>
    <property type="evidence" value="ECO:0007669"/>
    <property type="project" value="UniProtKB-SubCell"/>
</dbReference>
<dbReference type="GO" id="GO:0020037">
    <property type="term" value="F:heme binding"/>
    <property type="evidence" value="ECO:0007669"/>
    <property type="project" value="InterPro"/>
</dbReference>
<feature type="region of interest" description="Disordered" evidence="4">
    <location>
        <begin position="71"/>
        <end position="125"/>
    </location>
</feature>
<accession>A0A518JWJ5</accession>
<proteinExistence type="predicted"/>
<dbReference type="SUPFAM" id="SSF48113">
    <property type="entry name" value="Heme-dependent peroxidases"/>
    <property type="match status" value="1"/>
</dbReference>
<dbReference type="RefSeq" id="WP_145098245.1">
    <property type="nucleotide sequence ID" value="NZ_CP036348.1"/>
</dbReference>
<protein>
    <submittedName>
        <fullName evidence="5">Peroxidase</fullName>
    </submittedName>
</protein>
<dbReference type="PROSITE" id="PS50292">
    <property type="entry name" value="PEROXIDASE_3"/>
    <property type="match status" value="1"/>
</dbReference>
<dbReference type="EMBL" id="CP036348">
    <property type="protein sequence ID" value="QDV69917.1"/>
    <property type="molecule type" value="Genomic_DNA"/>
</dbReference>
<evidence type="ECO:0000313" key="6">
    <source>
        <dbReference type="Proteomes" id="UP000315082"/>
    </source>
</evidence>
<dbReference type="PANTHER" id="PTHR11475:SF4">
    <property type="entry name" value="CHORION PEROXIDASE"/>
    <property type="match status" value="1"/>
</dbReference>
<dbReference type="GO" id="GO:0004601">
    <property type="term" value="F:peroxidase activity"/>
    <property type="evidence" value="ECO:0007669"/>
    <property type="project" value="UniProtKB-KW"/>
</dbReference>
<evidence type="ECO:0000256" key="1">
    <source>
        <dbReference type="ARBA" id="ARBA00004613"/>
    </source>
</evidence>
<keyword evidence="6" id="KW-1185">Reference proteome</keyword>
<keyword evidence="2" id="KW-0964">Secreted</keyword>
<dbReference type="CDD" id="cd09822">
    <property type="entry name" value="peroxinectin_like_bacterial"/>
    <property type="match status" value="1"/>
</dbReference>
<dbReference type="PANTHER" id="PTHR11475">
    <property type="entry name" value="OXIDASE/PEROXIDASE"/>
    <property type="match status" value="1"/>
</dbReference>
<name>A0A518JWJ5_9BACT</name>
<reference evidence="5 6" key="1">
    <citation type="submission" date="2019-02" db="EMBL/GenBank/DDBJ databases">
        <title>Deep-cultivation of Planctomycetes and their phenomic and genomic characterization uncovers novel biology.</title>
        <authorList>
            <person name="Wiegand S."/>
            <person name="Jogler M."/>
            <person name="Boedeker C."/>
            <person name="Pinto D."/>
            <person name="Vollmers J."/>
            <person name="Rivas-Marin E."/>
            <person name="Kohn T."/>
            <person name="Peeters S.H."/>
            <person name="Heuer A."/>
            <person name="Rast P."/>
            <person name="Oberbeckmann S."/>
            <person name="Bunk B."/>
            <person name="Jeske O."/>
            <person name="Meyerdierks A."/>
            <person name="Storesund J.E."/>
            <person name="Kallscheuer N."/>
            <person name="Luecker S."/>
            <person name="Lage O.M."/>
            <person name="Pohl T."/>
            <person name="Merkel B.J."/>
            <person name="Hornburger P."/>
            <person name="Mueller R.-W."/>
            <person name="Bruemmer F."/>
            <person name="Labrenz M."/>
            <person name="Spormann A.M."/>
            <person name="Op den Camp H."/>
            <person name="Overmann J."/>
            <person name="Amann R."/>
            <person name="Jetten M.S.M."/>
            <person name="Mascher T."/>
            <person name="Medema M.H."/>
            <person name="Devos D.P."/>
            <person name="Kaster A.-K."/>
            <person name="Ovreas L."/>
            <person name="Rohde M."/>
            <person name="Galperin M.Y."/>
            <person name="Jogler C."/>
        </authorList>
    </citation>
    <scope>NUCLEOTIDE SEQUENCE [LARGE SCALE GENOMIC DNA]</scope>
    <source>
        <strain evidence="5 6">Poly24</strain>
    </source>
</reference>
<evidence type="ECO:0000256" key="2">
    <source>
        <dbReference type="ARBA" id="ARBA00022525"/>
    </source>
</evidence>
<keyword evidence="5" id="KW-0560">Oxidoreductase</keyword>
<dbReference type="InterPro" id="IPR037120">
    <property type="entry name" value="Haem_peroxidase_sf_animal"/>
</dbReference>
<dbReference type="Pfam" id="PF03098">
    <property type="entry name" value="An_peroxidase"/>
    <property type="match status" value="1"/>
</dbReference>
<feature type="compositionally biased region" description="Low complexity" evidence="4">
    <location>
        <begin position="111"/>
        <end position="125"/>
    </location>
</feature>
<evidence type="ECO:0000256" key="3">
    <source>
        <dbReference type="ARBA" id="ARBA00023180"/>
    </source>
</evidence>
<dbReference type="Proteomes" id="UP000315082">
    <property type="component" value="Chromosome"/>
</dbReference>
<gene>
    <name evidence="5" type="ORF">Poly24_36350</name>
</gene>
<feature type="region of interest" description="Disordered" evidence="4">
    <location>
        <begin position="190"/>
        <end position="217"/>
    </location>
</feature>
<dbReference type="InterPro" id="IPR010255">
    <property type="entry name" value="Haem_peroxidase_sf"/>
</dbReference>
<dbReference type="GO" id="GO:0006979">
    <property type="term" value="P:response to oxidative stress"/>
    <property type="evidence" value="ECO:0007669"/>
    <property type="project" value="InterPro"/>
</dbReference>
<evidence type="ECO:0000313" key="5">
    <source>
        <dbReference type="EMBL" id="QDV69917.1"/>
    </source>
</evidence>
<organism evidence="5 6">
    <name type="scientific">Rosistilla carotiformis</name>
    <dbReference type="NCBI Taxonomy" id="2528017"/>
    <lineage>
        <taxon>Bacteria</taxon>
        <taxon>Pseudomonadati</taxon>
        <taxon>Planctomycetota</taxon>
        <taxon>Planctomycetia</taxon>
        <taxon>Pirellulales</taxon>
        <taxon>Pirellulaceae</taxon>
        <taxon>Rosistilla</taxon>
    </lineage>
</organism>
<dbReference type="KEGG" id="rcf:Poly24_36350"/>
<sequence length="732" mass="79470">MQDSHTSGQATHSWIKRAAGLFAAANTHPRNGSQSDVRHDFRIETLEPLIVLSASSMCGAAVSDILNVDHPEANEYAPPDADDTDPSETPATVHRFEETNGDGESDLFDHAPTSPTTDPPALDLTTTNASEFTSQLVQDLENLLREVRDDLLTSATGKDVQIVLAPTINIVGDNNHLTIQFNVDATGAHQITSGGDGDLPTLPADPTNPAPPIDSPTDDSVATFSDDFRTIDGTENNLQNGTGFGATGSTLVRLAPADYADGLEAPAGADRSSAREISNLVNDQETSMRNEEGITDFLWLWGQFIDHDIDLSQVDSGESFPITVPKGDPYFDPDGTGTAEIPLTRSEYELDANGTRQQYNVLTAFIDASQVYGSDTESQMRLRSFEGGQLDMPENLLPTEIDARGQKSFYAGDERVGENIALSSMHTLFAREHNRIATDLAATEYHDRDLSDAAVDEEIYQRARAIVGAELQHITYHEFLPTLLGEGALSAYTGYDATVDPSVATEFSTAAFRFGHTTLSPQLLRLDAAGKEIAAGHVSLRDAFFATDTLIESGIDPILQGAAANVSQTIDPYIIDDIRNFLFGAPGEGGMDLASLNIQRGRDHGLSSYNDTRESLGLDRFECFEQVSSDPEIVARLKSAYESIDDIDLWVGGLSEDHAGDGNLGETFRTIIVDQFERLRDGDRYWYETALSASDLAMVKETQLSDIIRQNTTADTVQDNVFVLPNHGTSYV</sequence>
<dbReference type="PRINTS" id="PR00457">
    <property type="entry name" value="ANPEROXIDASE"/>
</dbReference>